<organism evidence="2 3">
    <name type="scientific">Linum tenue</name>
    <dbReference type="NCBI Taxonomy" id="586396"/>
    <lineage>
        <taxon>Eukaryota</taxon>
        <taxon>Viridiplantae</taxon>
        <taxon>Streptophyta</taxon>
        <taxon>Embryophyta</taxon>
        <taxon>Tracheophyta</taxon>
        <taxon>Spermatophyta</taxon>
        <taxon>Magnoliopsida</taxon>
        <taxon>eudicotyledons</taxon>
        <taxon>Gunneridae</taxon>
        <taxon>Pentapetalae</taxon>
        <taxon>rosids</taxon>
        <taxon>fabids</taxon>
        <taxon>Malpighiales</taxon>
        <taxon>Linaceae</taxon>
        <taxon>Linum</taxon>
    </lineage>
</organism>
<dbReference type="GO" id="GO:0005737">
    <property type="term" value="C:cytoplasm"/>
    <property type="evidence" value="ECO:0007669"/>
    <property type="project" value="TreeGrafter"/>
</dbReference>
<keyword evidence="3" id="KW-1185">Reference proteome</keyword>
<dbReference type="FunFam" id="1.25.10.10:FF:000450">
    <property type="entry name" value="ARM repeat superfamily protein"/>
    <property type="match status" value="1"/>
</dbReference>
<proteinExistence type="predicted"/>
<dbReference type="Pfam" id="PF24139">
    <property type="entry name" value="TPR_TNPO3_IPO13_4th"/>
    <property type="match status" value="1"/>
</dbReference>
<dbReference type="InterPro" id="IPR013598">
    <property type="entry name" value="Exportin-1/Importin-b-like"/>
</dbReference>
<protein>
    <recommendedName>
        <fullName evidence="1">Exportin-1/Importin-beta-like domain-containing protein</fullName>
    </recommendedName>
</protein>
<evidence type="ECO:0000313" key="2">
    <source>
        <dbReference type="EMBL" id="CAI0555779.1"/>
    </source>
</evidence>
<dbReference type="GO" id="GO:0006606">
    <property type="term" value="P:protein import into nucleus"/>
    <property type="evidence" value="ECO:0007669"/>
    <property type="project" value="TreeGrafter"/>
</dbReference>
<name>A0AAV0RDN6_9ROSI</name>
<dbReference type="EMBL" id="CAMGYJ010000010">
    <property type="protein sequence ID" value="CAI0555779.1"/>
    <property type="molecule type" value="Genomic_DNA"/>
</dbReference>
<dbReference type="InterPro" id="IPR011989">
    <property type="entry name" value="ARM-like"/>
</dbReference>
<sequence>MELQIKVAQAVQVLNHDAQSCNRVAANQWLVQFQQTGCAWEVATSILTTDHLHRHIPSLVSNSEVEFFAAQILKRKIHSEGHYLQSGPKHALLNALLLAAKRFSAGPPQLLTQICLALAALILSSVDDKKPIEQLFYSLQTLQNDDDGNVAVLEMLTVLPEEVADTRSTDSSISLFQRSQYGQELLSRTPMVLEFLLEQTLKKYNGIVQLHERDRKILRCLLSWVRAGCFSDISQDSLPTHPLLNFVFNSLQVSSSFDLAIEVLIELASRHEGLQQILLYRIHFLKDVLLLSAINNGDEKVISGLACLMSEIGQAAPSLIVEASVEALALADGLLRCVGYPSEDWEIADSTLQFWSSLASYILGLDASGAVDKKHVEAIFSSIFLTLVDALLLRAQVDEATFNDRSGVLELPDGLVHFRMNLVELMVDMCQLVRPPRFVQKLLFGAWPPANVPIPWKEVETKLFALNVVSEVVLLEGQMFDISSIMQLVTMLSTWSVDDLSGFMGVVRRSLTDVVGSYSKWISASPANSRPLLLFLAAGISENHCSTACMSALRRFCEESSPVIYEPANLEILLWVGEALEKRHLPLDDEEEVISAISSILGSVPNEELKYNLLARLLSSSYDALRKLVKVLSQEPKSSAEINEDGEHSYRQNPATYTQLLNGAARGLHRIGIVFAQLAMSKPNGPATDDPSIRLLRVFWPMLEKIFRSEYMENSNLSAAACRALSLAIQSSGQQFLVLLPSVLDCLSTNFLAFQNHECYIRTASIVIEEFSHMEEYGHLFIRTFERFTQAASVMGLNSSYICDQEPDLVEAYANFASMFVRSCPKQVLAASGSLLEISFQKAAICCTAMHRGSALAAISYLSCFLEVTLDVMLESINSVLEGSYCCIAIQLIARRGEGLVSNIVYALLGVSAMSRVHKCATVLQQLAAICRCCDRTIWNAMLCWDSLQGWLHSAVHGLPVEYLKPGQDDTLVPVWLDALAGAAADYLDSKSSKGVKNNYGHMQGKGGRVLKRIIREFADSHRCALTQI</sequence>
<dbReference type="InterPro" id="IPR057941">
    <property type="entry name" value="TPR_TNPO3_IPO13_2nd"/>
</dbReference>
<dbReference type="Gene3D" id="1.25.10.10">
    <property type="entry name" value="Leucine-rich Repeat Variant"/>
    <property type="match status" value="1"/>
</dbReference>
<dbReference type="InterPro" id="IPR058537">
    <property type="entry name" value="TPR_TNPO3_IPO13_4th"/>
</dbReference>
<evidence type="ECO:0000259" key="1">
    <source>
        <dbReference type="Pfam" id="PF08389"/>
    </source>
</evidence>
<dbReference type="InterPro" id="IPR016024">
    <property type="entry name" value="ARM-type_fold"/>
</dbReference>
<gene>
    <name evidence="2" type="ORF">LITE_LOCUS47730</name>
</gene>
<feature type="domain" description="Exportin-1/Importin-beta-like" evidence="1">
    <location>
        <begin position="107"/>
        <end position="264"/>
    </location>
</feature>
<dbReference type="SUPFAM" id="SSF48371">
    <property type="entry name" value="ARM repeat"/>
    <property type="match status" value="1"/>
</dbReference>
<comment type="caution">
    <text evidence="2">The sequence shown here is derived from an EMBL/GenBank/DDBJ whole genome shotgun (WGS) entry which is preliminary data.</text>
</comment>
<reference evidence="2" key="1">
    <citation type="submission" date="2022-08" db="EMBL/GenBank/DDBJ databases">
        <authorList>
            <person name="Gutierrez-Valencia J."/>
        </authorList>
    </citation>
    <scope>NUCLEOTIDE SEQUENCE</scope>
</reference>
<dbReference type="PANTHER" id="PTHR12363:SF44">
    <property type="entry name" value="ARM REPEAT SUPERFAMILY PROTEIN"/>
    <property type="match status" value="1"/>
</dbReference>
<dbReference type="Proteomes" id="UP001154282">
    <property type="component" value="Unassembled WGS sequence"/>
</dbReference>
<dbReference type="Pfam" id="PF08389">
    <property type="entry name" value="Xpo1"/>
    <property type="match status" value="1"/>
</dbReference>
<dbReference type="AlphaFoldDB" id="A0AAV0RDN6"/>
<evidence type="ECO:0000313" key="3">
    <source>
        <dbReference type="Proteomes" id="UP001154282"/>
    </source>
</evidence>
<accession>A0AAV0RDN6</accession>
<dbReference type="InterPro" id="IPR051345">
    <property type="entry name" value="Importin_beta-like_NTR"/>
</dbReference>
<dbReference type="PANTHER" id="PTHR12363">
    <property type="entry name" value="TRANSPORTIN 3 AND IMPORTIN 13"/>
    <property type="match status" value="1"/>
</dbReference>
<dbReference type="Pfam" id="PF24138">
    <property type="entry name" value="TPR_TNPO3_IPO13_2nd"/>
    <property type="match status" value="1"/>
</dbReference>